<evidence type="ECO:0000313" key="1">
    <source>
        <dbReference type="EMBL" id="MBZ3925101.1"/>
    </source>
</evidence>
<dbReference type="AlphaFoldDB" id="A0AAW4RRB9"/>
<sequence>MRSDNNQRHLIRECDPELASAFRAAAEIAAVDPHFYGAVREQRVRHYLDQAAFHETGVQPAQGAAR</sequence>
<proteinExistence type="predicted"/>
<comment type="caution">
    <text evidence="1">The sequence shown here is derived from an EMBL/GenBank/DDBJ whole genome shotgun (WGS) entry which is preliminary data.</text>
</comment>
<dbReference type="Proteomes" id="UP000825388">
    <property type="component" value="Unassembled WGS sequence"/>
</dbReference>
<accession>A0AAW4RRB9</accession>
<dbReference type="EMBL" id="LOKL01000121">
    <property type="protein sequence ID" value="MBZ3925101.1"/>
    <property type="molecule type" value="Genomic_DNA"/>
</dbReference>
<dbReference type="RefSeq" id="WP_039586156.1">
    <property type="nucleotide sequence ID" value="NZ_LOKL01000121.1"/>
</dbReference>
<organism evidence="1 2">
    <name type="scientific">Xanthomonas citri pv. sesbaniae</name>
    <dbReference type="NCBI Taxonomy" id="473425"/>
    <lineage>
        <taxon>Bacteria</taxon>
        <taxon>Pseudomonadati</taxon>
        <taxon>Pseudomonadota</taxon>
        <taxon>Gammaproteobacteria</taxon>
        <taxon>Lysobacterales</taxon>
        <taxon>Lysobacteraceae</taxon>
        <taxon>Xanthomonas</taxon>
    </lineage>
</organism>
<evidence type="ECO:0000313" key="2">
    <source>
        <dbReference type="Proteomes" id="UP000825388"/>
    </source>
</evidence>
<protein>
    <submittedName>
        <fullName evidence="1">Uncharacterized protein</fullName>
    </submittedName>
</protein>
<reference evidence="1" key="1">
    <citation type="submission" date="2015-12" db="EMBL/GenBank/DDBJ databases">
        <authorList>
            <person name="Bansal K."/>
            <person name="Midha S."/>
            <person name="Patil P.B."/>
        </authorList>
    </citation>
    <scope>NUCLEOTIDE SEQUENCE</scope>
    <source>
        <strain evidence="1">LMG867</strain>
    </source>
</reference>
<gene>
    <name evidence="1" type="ORF">Xseb_14145</name>
</gene>
<name>A0AAW4RRB9_XANCI</name>